<evidence type="ECO:0000313" key="2">
    <source>
        <dbReference type="Proteomes" id="UP001159363"/>
    </source>
</evidence>
<evidence type="ECO:0000313" key="1">
    <source>
        <dbReference type="EMBL" id="KAJ8898570.1"/>
    </source>
</evidence>
<reference evidence="1 2" key="1">
    <citation type="submission" date="2023-02" db="EMBL/GenBank/DDBJ databases">
        <title>LHISI_Scaffold_Assembly.</title>
        <authorList>
            <person name="Stuart O.P."/>
            <person name="Cleave R."/>
            <person name="Magrath M.J.L."/>
            <person name="Mikheyev A.S."/>
        </authorList>
    </citation>
    <scope>NUCLEOTIDE SEQUENCE [LARGE SCALE GENOMIC DNA]</scope>
    <source>
        <strain evidence="1">Daus_M_001</strain>
        <tissue evidence="1">Leg muscle</tissue>
    </source>
</reference>
<dbReference type="Proteomes" id="UP001159363">
    <property type="component" value="Chromosome 1"/>
</dbReference>
<name>A0ABQ9IQH4_9NEOP</name>
<comment type="caution">
    <text evidence="1">The sequence shown here is derived from an EMBL/GenBank/DDBJ whole genome shotgun (WGS) entry which is preliminary data.</text>
</comment>
<protein>
    <submittedName>
        <fullName evidence="1">Uncharacterized protein</fullName>
    </submittedName>
</protein>
<gene>
    <name evidence="1" type="ORF">PR048_003930</name>
</gene>
<keyword evidence="2" id="KW-1185">Reference proteome</keyword>
<dbReference type="EMBL" id="JARBHB010000001">
    <property type="protein sequence ID" value="KAJ8898570.1"/>
    <property type="molecule type" value="Genomic_DNA"/>
</dbReference>
<proteinExistence type="predicted"/>
<accession>A0ABQ9IQH4</accession>
<organism evidence="1 2">
    <name type="scientific">Dryococelus australis</name>
    <dbReference type="NCBI Taxonomy" id="614101"/>
    <lineage>
        <taxon>Eukaryota</taxon>
        <taxon>Metazoa</taxon>
        <taxon>Ecdysozoa</taxon>
        <taxon>Arthropoda</taxon>
        <taxon>Hexapoda</taxon>
        <taxon>Insecta</taxon>
        <taxon>Pterygota</taxon>
        <taxon>Neoptera</taxon>
        <taxon>Polyneoptera</taxon>
        <taxon>Phasmatodea</taxon>
        <taxon>Verophasmatodea</taxon>
        <taxon>Anareolatae</taxon>
        <taxon>Phasmatidae</taxon>
        <taxon>Eurycanthinae</taxon>
        <taxon>Dryococelus</taxon>
    </lineage>
</organism>
<sequence length="307" mass="32409">MCVAVMVGDEAAGSCAASVPTSGSRSFDFSNMKVLSSAVDGQSSAMNSASTNSVLVSVPGVSPPVSIVPMSGKRHHSVTVIPKITASAMKTTVPKLTTYTVSAHRQGLDSSSAKPVVMQIDSTSSTDDVGSDALTSAKILDLPIIFAEDDENFQDAALQMDTSETPIVVPINTSSSSGSENLPSSIVTMGDTISFPLEDDKDEVSNIKTTDGQIMGQNVVLIKTGNKLTGSISAGNTQRFLQRIGKVHTTQRLLQNVGNLKCTKIIFNKANPPFKLHSQLESSTSDVSIMRNRIELKKGDDVSQVNE</sequence>